<dbReference type="GO" id="GO:0016846">
    <property type="term" value="F:carbon-sulfur lyase activity"/>
    <property type="evidence" value="ECO:0007669"/>
    <property type="project" value="TreeGrafter"/>
</dbReference>
<feature type="region of interest" description="Disordered" evidence="5">
    <location>
        <begin position="1"/>
        <end position="31"/>
    </location>
</feature>
<evidence type="ECO:0008006" key="8">
    <source>
        <dbReference type="Google" id="ProtNLM"/>
    </source>
</evidence>
<comment type="similarity">
    <text evidence="4">Belongs to the trans-sulfuration enzymes family.</text>
</comment>
<keyword evidence="2 3" id="KW-0663">Pyridoxal phosphate</keyword>
<evidence type="ECO:0000256" key="3">
    <source>
        <dbReference type="PIRSR" id="PIRSR001434-2"/>
    </source>
</evidence>
<dbReference type="EMBL" id="KZ301988">
    <property type="protein sequence ID" value="PFH51428.1"/>
    <property type="molecule type" value="Genomic_DNA"/>
</dbReference>
<dbReference type="STRING" id="703135.A0A2A9NMV5"/>
<feature type="modified residue" description="N6-(pyridoxal phosphate)lysine" evidence="3">
    <location>
        <position position="204"/>
    </location>
</feature>
<dbReference type="InterPro" id="IPR000277">
    <property type="entry name" value="Cys/Met-Metab_PyrdxlP-dep_enz"/>
</dbReference>
<evidence type="ECO:0000256" key="4">
    <source>
        <dbReference type="RuleBase" id="RU362118"/>
    </source>
</evidence>
<protein>
    <recommendedName>
        <fullName evidence="8">Cystathionine gamma-synthase</fullName>
    </recommendedName>
</protein>
<dbReference type="Gene3D" id="3.40.640.10">
    <property type="entry name" value="Type I PLP-dependent aspartate aminotransferase-like (Major domain)"/>
    <property type="match status" value="1"/>
</dbReference>
<dbReference type="GO" id="GO:0019346">
    <property type="term" value="P:transsulfuration"/>
    <property type="evidence" value="ECO:0007669"/>
    <property type="project" value="InterPro"/>
</dbReference>
<dbReference type="Gene3D" id="3.90.1150.10">
    <property type="entry name" value="Aspartate Aminotransferase, domain 1"/>
    <property type="match status" value="1"/>
</dbReference>
<name>A0A2A9NMV5_9AGAR</name>
<dbReference type="GO" id="GO:0030170">
    <property type="term" value="F:pyridoxal phosphate binding"/>
    <property type="evidence" value="ECO:0007669"/>
    <property type="project" value="InterPro"/>
</dbReference>
<dbReference type="InterPro" id="IPR015422">
    <property type="entry name" value="PyrdxlP-dep_Trfase_small"/>
</dbReference>
<proteinExistence type="inferred from homology"/>
<gene>
    <name evidence="6" type="ORF">AMATHDRAFT_142627</name>
</gene>
<evidence type="ECO:0000256" key="5">
    <source>
        <dbReference type="SAM" id="MobiDB-lite"/>
    </source>
</evidence>
<dbReference type="PANTHER" id="PTHR11808">
    <property type="entry name" value="TRANS-SULFURATION ENZYME FAMILY MEMBER"/>
    <property type="match status" value="1"/>
</dbReference>
<keyword evidence="7" id="KW-1185">Reference proteome</keyword>
<evidence type="ECO:0000256" key="2">
    <source>
        <dbReference type="ARBA" id="ARBA00022898"/>
    </source>
</evidence>
<reference evidence="6 7" key="1">
    <citation type="submission" date="2014-02" db="EMBL/GenBank/DDBJ databases">
        <title>Transposable element dynamics among asymbiotic and ectomycorrhizal Amanita fungi.</title>
        <authorList>
            <consortium name="DOE Joint Genome Institute"/>
            <person name="Hess J."/>
            <person name="Skrede I."/>
            <person name="Wolfe B."/>
            <person name="LaButti K."/>
            <person name="Ohm R.A."/>
            <person name="Grigoriev I.V."/>
            <person name="Pringle A."/>
        </authorList>
    </citation>
    <scope>NUCLEOTIDE SEQUENCE [LARGE SCALE GENOMIC DNA]</scope>
    <source>
        <strain evidence="6 7">SKay4041</strain>
    </source>
</reference>
<dbReference type="Pfam" id="PF01053">
    <property type="entry name" value="Cys_Met_Meta_PP"/>
    <property type="match status" value="1"/>
</dbReference>
<dbReference type="OrthoDB" id="3512640at2759"/>
<dbReference type="Proteomes" id="UP000242287">
    <property type="component" value="Unassembled WGS sequence"/>
</dbReference>
<dbReference type="PANTHER" id="PTHR11808:SF35">
    <property type="entry name" value="CYSTATHIONINE GAMMA-SYNTHASE (AFU_ORTHOLOGUE AFUA_7G01590)"/>
    <property type="match status" value="1"/>
</dbReference>
<evidence type="ECO:0000313" key="7">
    <source>
        <dbReference type="Proteomes" id="UP000242287"/>
    </source>
</evidence>
<organism evidence="6 7">
    <name type="scientific">Amanita thiersii Skay4041</name>
    <dbReference type="NCBI Taxonomy" id="703135"/>
    <lineage>
        <taxon>Eukaryota</taxon>
        <taxon>Fungi</taxon>
        <taxon>Dikarya</taxon>
        <taxon>Basidiomycota</taxon>
        <taxon>Agaricomycotina</taxon>
        <taxon>Agaricomycetes</taxon>
        <taxon>Agaricomycetidae</taxon>
        <taxon>Agaricales</taxon>
        <taxon>Pluteineae</taxon>
        <taxon>Amanitaceae</taxon>
        <taxon>Amanita</taxon>
    </lineage>
</organism>
<dbReference type="InterPro" id="IPR015424">
    <property type="entry name" value="PyrdxlP-dep_Trfase"/>
</dbReference>
<sequence length="404" mass="45031">MAPTHSKLNGTELIHGDNQSHAPGSEVAPSISVSTTFRASRPKEGGNLTDAQVDFRNPSQHVYSRYTQQVSTRAEHILSRINHGYAITYASGLAACYAALFSYHPKRIAIQEGYHGCHMSIELYKKSRGEELEVIDLDDEYKPGDLCWLETPLNPTGESKDIQYYANKIHDVGGKLVIDSTFGPPPLQYPFKWGADCIMHSGTKYFGGHSDMLCGVLVVKTVDEWKQLHHNRTYMGNMMGSLEAWLLLRSLRTLHLRIPRQSTNATQLVSWLSKVASTPIGQVYDGVPGGLVTRVWHSSLQGKDSRGFDPSKQMEGGWNATFSILFNKPEYAVHFPHTLKYFVPATSLGGVESLIEHRRQSDPNADPRLIRLSIGIEDVDDLKADLRQGLQELKKVKLASRDGS</sequence>
<dbReference type="AlphaFoldDB" id="A0A2A9NMV5"/>
<comment type="cofactor">
    <cofactor evidence="1 4">
        <name>pyridoxal 5'-phosphate</name>
        <dbReference type="ChEBI" id="CHEBI:597326"/>
    </cofactor>
</comment>
<evidence type="ECO:0000256" key="1">
    <source>
        <dbReference type="ARBA" id="ARBA00001933"/>
    </source>
</evidence>
<dbReference type="PIRSF" id="PIRSF001434">
    <property type="entry name" value="CGS"/>
    <property type="match status" value="1"/>
</dbReference>
<dbReference type="SUPFAM" id="SSF53383">
    <property type="entry name" value="PLP-dependent transferases"/>
    <property type="match status" value="1"/>
</dbReference>
<evidence type="ECO:0000313" key="6">
    <source>
        <dbReference type="EMBL" id="PFH51428.1"/>
    </source>
</evidence>
<dbReference type="InterPro" id="IPR015421">
    <property type="entry name" value="PyrdxlP-dep_Trfase_major"/>
</dbReference>
<dbReference type="GO" id="GO:0005737">
    <property type="term" value="C:cytoplasm"/>
    <property type="evidence" value="ECO:0007669"/>
    <property type="project" value="TreeGrafter"/>
</dbReference>
<accession>A0A2A9NMV5</accession>